<dbReference type="Proteomes" id="UP000825367">
    <property type="component" value="Chromosome"/>
</dbReference>
<evidence type="ECO:0000313" key="7">
    <source>
        <dbReference type="EMBL" id="QYL20019.1"/>
    </source>
</evidence>
<evidence type="ECO:0000256" key="1">
    <source>
        <dbReference type="ARBA" id="ARBA00004196"/>
    </source>
</evidence>
<dbReference type="RefSeq" id="WP_096311901.1">
    <property type="nucleotide sequence ID" value="NZ_CP080333.1"/>
</dbReference>
<keyword evidence="3" id="KW-0812">Transmembrane</keyword>
<dbReference type="InterPro" id="IPR013766">
    <property type="entry name" value="Thioredoxin_domain"/>
</dbReference>
<keyword evidence="2" id="KW-0201">Cytochrome c-type biogenesis</keyword>
<evidence type="ECO:0000256" key="4">
    <source>
        <dbReference type="ARBA" id="ARBA00023157"/>
    </source>
</evidence>
<comment type="subcellular location">
    <subcellularLocation>
        <location evidence="1">Cell envelope</location>
    </subcellularLocation>
</comment>
<keyword evidence="3" id="KW-0735">Signal-anchor</keyword>
<protein>
    <submittedName>
        <fullName evidence="7">TlpA family protein disulfide reductase</fullName>
    </submittedName>
</protein>
<dbReference type="PANTHER" id="PTHR42852:SF6">
    <property type="entry name" value="THIOL:DISULFIDE INTERCHANGE PROTEIN DSBE"/>
    <property type="match status" value="1"/>
</dbReference>
<evidence type="ECO:0000259" key="6">
    <source>
        <dbReference type="PROSITE" id="PS51352"/>
    </source>
</evidence>
<dbReference type="PROSITE" id="PS51352">
    <property type="entry name" value="THIOREDOXIN_2"/>
    <property type="match status" value="1"/>
</dbReference>
<dbReference type="PANTHER" id="PTHR42852">
    <property type="entry name" value="THIOL:DISULFIDE INTERCHANGE PROTEIN DSBE"/>
    <property type="match status" value="1"/>
</dbReference>
<keyword evidence="8" id="KW-1185">Reference proteome</keyword>
<dbReference type="Pfam" id="PF00578">
    <property type="entry name" value="AhpC-TSA"/>
    <property type="match status" value="1"/>
</dbReference>
<evidence type="ECO:0000256" key="5">
    <source>
        <dbReference type="ARBA" id="ARBA00023284"/>
    </source>
</evidence>
<name>A0ABX8VQA3_9MYCO</name>
<dbReference type="CDD" id="cd02966">
    <property type="entry name" value="TlpA_like_family"/>
    <property type="match status" value="1"/>
</dbReference>
<evidence type="ECO:0000256" key="2">
    <source>
        <dbReference type="ARBA" id="ARBA00022748"/>
    </source>
</evidence>
<keyword evidence="5" id="KW-0676">Redox-active center</keyword>
<organism evidence="7 8">
    <name type="scientific">Mycolicibacterium pallens</name>
    <dbReference type="NCBI Taxonomy" id="370524"/>
    <lineage>
        <taxon>Bacteria</taxon>
        <taxon>Bacillati</taxon>
        <taxon>Actinomycetota</taxon>
        <taxon>Actinomycetes</taxon>
        <taxon>Mycobacteriales</taxon>
        <taxon>Mycobacteriaceae</taxon>
        <taxon>Mycolicibacterium</taxon>
    </lineage>
</organism>
<proteinExistence type="predicted"/>
<sequence length="201" mass="20676">MLIAALAVTGAGILTDVDPTAGPGGRRLMADKLESRADPAVTEAGAPPCPVAVSGVSPVATLSAATARCLGSVQPLDVGAVVAGRPTLLHLWASSRCAPCREEMPVLDQYKDTPGAVRIIGINVRDRPSSAAAFVRDLKIGYPSLTDAEAVAGALGAPQLLPLSYLVDTDGSVRRLPMTVFRGVEEVAATVAKTREGRHTS</sequence>
<keyword evidence="4" id="KW-1015">Disulfide bond</keyword>
<accession>A0ABX8VQA3</accession>
<evidence type="ECO:0000256" key="3">
    <source>
        <dbReference type="ARBA" id="ARBA00022968"/>
    </source>
</evidence>
<dbReference type="InterPro" id="IPR000866">
    <property type="entry name" value="AhpC/TSA"/>
</dbReference>
<evidence type="ECO:0000313" key="8">
    <source>
        <dbReference type="Proteomes" id="UP000825367"/>
    </source>
</evidence>
<dbReference type="InterPro" id="IPR050553">
    <property type="entry name" value="Thioredoxin_ResA/DsbE_sf"/>
</dbReference>
<dbReference type="EMBL" id="CP080333">
    <property type="protein sequence ID" value="QYL20019.1"/>
    <property type="molecule type" value="Genomic_DNA"/>
</dbReference>
<gene>
    <name evidence="7" type="ORF">K0O64_20250</name>
</gene>
<feature type="domain" description="Thioredoxin" evidence="6">
    <location>
        <begin position="51"/>
        <end position="196"/>
    </location>
</feature>
<dbReference type="InterPro" id="IPR036249">
    <property type="entry name" value="Thioredoxin-like_sf"/>
</dbReference>
<dbReference type="SUPFAM" id="SSF52833">
    <property type="entry name" value="Thioredoxin-like"/>
    <property type="match status" value="1"/>
</dbReference>
<reference evidence="7 8" key="1">
    <citation type="submission" date="2021-07" db="EMBL/GenBank/DDBJ databases">
        <title>Whole genome sequencing of non-tuberculosis mycobacteria type-strains.</title>
        <authorList>
            <person name="Igarashi Y."/>
            <person name="Osugi A."/>
            <person name="Mitarai S."/>
        </authorList>
    </citation>
    <scope>NUCLEOTIDE SEQUENCE [LARGE SCALE GENOMIC DNA]</scope>
    <source>
        <strain evidence="7 8">JCM 16370</strain>
    </source>
</reference>
<dbReference type="Gene3D" id="3.40.30.10">
    <property type="entry name" value="Glutaredoxin"/>
    <property type="match status" value="1"/>
</dbReference>